<evidence type="ECO:0000313" key="2">
    <source>
        <dbReference type="Proteomes" id="UP000828390"/>
    </source>
</evidence>
<reference evidence="1" key="2">
    <citation type="submission" date="2020-11" db="EMBL/GenBank/DDBJ databases">
        <authorList>
            <person name="McCartney M.A."/>
            <person name="Auch B."/>
            <person name="Kono T."/>
            <person name="Mallez S."/>
            <person name="Becker A."/>
            <person name="Gohl D.M."/>
            <person name="Silverstein K.A.T."/>
            <person name="Koren S."/>
            <person name="Bechman K.B."/>
            <person name="Herman A."/>
            <person name="Abrahante J.E."/>
            <person name="Garbe J."/>
        </authorList>
    </citation>
    <scope>NUCLEOTIDE SEQUENCE</scope>
    <source>
        <strain evidence="1">Duluth1</strain>
        <tissue evidence="1">Whole animal</tissue>
    </source>
</reference>
<keyword evidence="2" id="KW-1185">Reference proteome</keyword>
<name>A0A9D4FMJ5_DREPO</name>
<evidence type="ECO:0000313" key="1">
    <source>
        <dbReference type="EMBL" id="KAH3799496.1"/>
    </source>
</evidence>
<gene>
    <name evidence="1" type="ORF">DPMN_153106</name>
</gene>
<protein>
    <submittedName>
        <fullName evidence="1">Uncharacterized protein</fullName>
    </submittedName>
</protein>
<dbReference type="EMBL" id="JAIWYP010000007">
    <property type="protein sequence ID" value="KAH3799496.1"/>
    <property type="molecule type" value="Genomic_DNA"/>
</dbReference>
<reference evidence="1" key="1">
    <citation type="journal article" date="2019" name="bioRxiv">
        <title>The Genome of the Zebra Mussel, Dreissena polymorpha: A Resource for Invasive Species Research.</title>
        <authorList>
            <person name="McCartney M.A."/>
            <person name="Auch B."/>
            <person name="Kono T."/>
            <person name="Mallez S."/>
            <person name="Zhang Y."/>
            <person name="Obille A."/>
            <person name="Becker A."/>
            <person name="Abrahante J.E."/>
            <person name="Garbe J."/>
            <person name="Badalamenti J.P."/>
            <person name="Herman A."/>
            <person name="Mangelson H."/>
            <person name="Liachko I."/>
            <person name="Sullivan S."/>
            <person name="Sone E.D."/>
            <person name="Koren S."/>
            <person name="Silverstein K.A.T."/>
            <person name="Beckman K.B."/>
            <person name="Gohl D.M."/>
        </authorList>
    </citation>
    <scope>NUCLEOTIDE SEQUENCE</scope>
    <source>
        <strain evidence="1">Duluth1</strain>
        <tissue evidence="1">Whole animal</tissue>
    </source>
</reference>
<dbReference type="AlphaFoldDB" id="A0A9D4FMJ5"/>
<organism evidence="1 2">
    <name type="scientific">Dreissena polymorpha</name>
    <name type="common">Zebra mussel</name>
    <name type="synonym">Mytilus polymorpha</name>
    <dbReference type="NCBI Taxonomy" id="45954"/>
    <lineage>
        <taxon>Eukaryota</taxon>
        <taxon>Metazoa</taxon>
        <taxon>Spiralia</taxon>
        <taxon>Lophotrochozoa</taxon>
        <taxon>Mollusca</taxon>
        <taxon>Bivalvia</taxon>
        <taxon>Autobranchia</taxon>
        <taxon>Heteroconchia</taxon>
        <taxon>Euheterodonta</taxon>
        <taxon>Imparidentia</taxon>
        <taxon>Neoheterodontei</taxon>
        <taxon>Myida</taxon>
        <taxon>Dreissenoidea</taxon>
        <taxon>Dreissenidae</taxon>
        <taxon>Dreissena</taxon>
    </lineage>
</organism>
<accession>A0A9D4FMJ5</accession>
<proteinExistence type="predicted"/>
<sequence length="69" mass="7487">MVAYTSARLGLGINRGNNKMFQTNVSNDTPITIQGKALEEVDSFTYLGRSILDNHGGTDADVKTRIDNA</sequence>
<comment type="caution">
    <text evidence="1">The sequence shown here is derived from an EMBL/GenBank/DDBJ whole genome shotgun (WGS) entry which is preliminary data.</text>
</comment>
<dbReference type="Proteomes" id="UP000828390">
    <property type="component" value="Unassembled WGS sequence"/>
</dbReference>